<dbReference type="EMBL" id="CP034248">
    <property type="protein sequence ID" value="AZK47128.1"/>
    <property type="molecule type" value="Genomic_DNA"/>
</dbReference>
<reference evidence="1 2" key="1">
    <citation type="submission" date="2018-11" db="EMBL/GenBank/DDBJ databases">
        <title>Genome sequencing of Paenibacillus lentus DSM25539(T).</title>
        <authorList>
            <person name="Kook J.-K."/>
            <person name="Park S.-N."/>
            <person name="Lim Y.K."/>
        </authorList>
    </citation>
    <scope>NUCLEOTIDE SEQUENCE [LARGE SCALE GENOMIC DNA]</scope>
    <source>
        <strain evidence="1 2">DSM 25539</strain>
    </source>
</reference>
<dbReference type="Proteomes" id="UP000273145">
    <property type="component" value="Chromosome"/>
</dbReference>
<proteinExistence type="predicted"/>
<dbReference type="RefSeq" id="WP_125083166.1">
    <property type="nucleotide sequence ID" value="NZ_CP034248.1"/>
</dbReference>
<accession>A0A3S8RVX2</accession>
<evidence type="ECO:0000313" key="2">
    <source>
        <dbReference type="Proteomes" id="UP000273145"/>
    </source>
</evidence>
<sequence length="94" mass="11255">MYNCMHCGSVYLRKKDADECAAKEVESPLIEVGKVLVDYSYDQETIIRCFSMRRRGHSISYLFEWLEPEDNEWKYVFTVHSNKCLKEQFFDQLL</sequence>
<dbReference type="KEGG" id="plen:EIM92_13965"/>
<dbReference type="AlphaFoldDB" id="A0A3S8RVX2"/>
<organism evidence="1 2">
    <name type="scientific">Paenibacillus lentus</name>
    <dbReference type="NCBI Taxonomy" id="1338368"/>
    <lineage>
        <taxon>Bacteria</taxon>
        <taxon>Bacillati</taxon>
        <taxon>Bacillota</taxon>
        <taxon>Bacilli</taxon>
        <taxon>Bacillales</taxon>
        <taxon>Paenibacillaceae</taxon>
        <taxon>Paenibacillus</taxon>
    </lineage>
</organism>
<dbReference type="OrthoDB" id="2618620at2"/>
<evidence type="ECO:0000313" key="1">
    <source>
        <dbReference type="EMBL" id="AZK47128.1"/>
    </source>
</evidence>
<name>A0A3S8RVX2_9BACL</name>
<protein>
    <submittedName>
        <fullName evidence="1">Uncharacterized protein</fullName>
    </submittedName>
</protein>
<gene>
    <name evidence="1" type="ORF">EIM92_13965</name>
</gene>
<keyword evidence="2" id="KW-1185">Reference proteome</keyword>